<reference evidence="1" key="1">
    <citation type="submission" date="2019-10" db="EMBL/GenBank/DDBJ databases">
        <authorList>
            <consortium name="DOE Joint Genome Institute"/>
            <person name="Kuo A."/>
            <person name="Miyauchi S."/>
            <person name="Kiss E."/>
            <person name="Drula E."/>
            <person name="Kohler A."/>
            <person name="Sanchez-Garcia M."/>
            <person name="Andreopoulos B."/>
            <person name="Barry K.W."/>
            <person name="Bonito G."/>
            <person name="Buee M."/>
            <person name="Carver A."/>
            <person name="Chen C."/>
            <person name="Cichocki N."/>
            <person name="Clum A."/>
            <person name="Culley D."/>
            <person name="Crous P.W."/>
            <person name="Fauchery L."/>
            <person name="Girlanda M."/>
            <person name="Hayes R."/>
            <person name="Keri Z."/>
            <person name="Labutti K."/>
            <person name="Lipzen A."/>
            <person name="Lombard V."/>
            <person name="Magnuson J."/>
            <person name="Maillard F."/>
            <person name="Morin E."/>
            <person name="Murat C."/>
            <person name="Nolan M."/>
            <person name="Ohm R."/>
            <person name="Pangilinan J."/>
            <person name="Pereira M."/>
            <person name="Perotto S."/>
            <person name="Peter M."/>
            <person name="Riley R."/>
            <person name="Sitrit Y."/>
            <person name="Stielow B."/>
            <person name="Szollosi G."/>
            <person name="Zifcakova L."/>
            <person name="Stursova M."/>
            <person name="Spatafora J.W."/>
            <person name="Tedersoo L."/>
            <person name="Vaario L.-M."/>
            <person name="Yamada A."/>
            <person name="Yan M."/>
            <person name="Wang P."/>
            <person name="Xu J."/>
            <person name="Bruns T."/>
            <person name="Baldrian P."/>
            <person name="Vilgalys R."/>
            <person name="Henrissat B."/>
            <person name="Grigoriev I.V."/>
            <person name="Hibbett D."/>
            <person name="Nagy L.G."/>
            <person name="Martin F.M."/>
        </authorList>
    </citation>
    <scope>NUCLEOTIDE SEQUENCE</scope>
    <source>
        <strain evidence="1">P2</strain>
    </source>
</reference>
<evidence type="ECO:0000313" key="1">
    <source>
        <dbReference type="EMBL" id="KAF9648043.1"/>
    </source>
</evidence>
<proteinExistence type="predicted"/>
<reference evidence="1" key="2">
    <citation type="journal article" date="2020" name="Nat. Commun.">
        <title>Large-scale genome sequencing of mycorrhizal fungi provides insights into the early evolution of symbiotic traits.</title>
        <authorList>
            <person name="Miyauchi S."/>
            <person name="Kiss E."/>
            <person name="Kuo A."/>
            <person name="Drula E."/>
            <person name="Kohler A."/>
            <person name="Sanchez-Garcia M."/>
            <person name="Morin E."/>
            <person name="Andreopoulos B."/>
            <person name="Barry K.W."/>
            <person name="Bonito G."/>
            <person name="Buee M."/>
            <person name="Carver A."/>
            <person name="Chen C."/>
            <person name="Cichocki N."/>
            <person name="Clum A."/>
            <person name="Culley D."/>
            <person name="Crous P.W."/>
            <person name="Fauchery L."/>
            <person name="Girlanda M."/>
            <person name="Hayes R.D."/>
            <person name="Keri Z."/>
            <person name="LaButti K."/>
            <person name="Lipzen A."/>
            <person name="Lombard V."/>
            <person name="Magnuson J."/>
            <person name="Maillard F."/>
            <person name="Murat C."/>
            <person name="Nolan M."/>
            <person name="Ohm R.A."/>
            <person name="Pangilinan J."/>
            <person name="Pereira M.F."/>
            <person name="Perotto S."/>
            <person name="Peter M."/>
            <person name="Pfister S."/>
            <person name="Riley R."/>
            <person name="Sitrit Y."/>
            <person name="Stielow J.B."/>
            <person name="Szollosi G."/>
            <person name="Zifcakova L."/>
            <person name="Stursova M."/>
            <person name="Spatafora J.W."/>
            <person name="Tedersoo L."/>
            <person name="Vaario L.M."/>
            <person name="Yamada A."/>
            <person name="Yan M."/>
            <person name="Wang P."/>
            <person name="Xu J."/>
            <person name="Bruns T."/>
            <person name="Baldrian P."/>
            <person name="Vilgalys R."/>
            <person name="Dunand C."/>
            <person name="Henrissat B."/>
            <person name="Grigoriev I.V."/>
            <person name="Hibbett D."/>
            <person name="Nagy L.G."/>
            <person name="Martin F.M."/>
        </authorList>
    </citation>
    <scope>NUCLEOTIDE SEQUENCE</scope>
    <source>
        <strain evidence="1">P2</strain>
    </source>
</reference>
<organism evidence="1 2">
    <name type="scientific">Thelephora ganbajun</name>
    <name type="common">Ganba fungus</name>
    <dbReference type="NCBI Taxonomy" id="370292"/>
    <lineage>
        <taxon>Eukaryota</taxon>
        <taxon>Fungi</taxon>
        <taxon>Dikarya</taxon>
        <taxon>Basidiomycota</taxon>
        <taxon>Agaricomycotina</taxon>
        <taxon>Agaricomycetes</taxon>
        <taxon>Thelephorales</taxon>
        <taxon>Thelephoraceae</taxon>
        <taxon>Thelephora</taxon>
    </lineage>
</organism>
<evidence type="ECO:0000313" key="2">
    <source>
        <dbReference type="Proteomes" id="UP000886501"/>
    </source>
</evidence>
<accession>A0ACB6ZF73</accession>
<keyword evidence="2" id="KW-1185">Reference proteome</keyword>
<comment type="caution">
    <text evidence="1">The sequence shown here is derived from an EMBL/GenBank/DDBJ whole genome shotgun (WGS) entry which is preliminary data.</text>
</comment>
<gene>
    <name evidence="1" type="ORF">BDM02DRAFT_3129315</name>
</gene>
<dbReference type="EMBL" id="MU118020">
    <property type="protein sequence ID" value="KAF9648043.1"/>
    <property type="molecule type" value="Genomic_DNA"/>
</dbReference>
<name>A0ACB6ZF73_THEGA</name>
<protein>
    <submittedName>
        <fullName evidence="1">Uncharacterized protein</fullName>
    </submittedName>
</protein>
<dbReference type="Proteomes" id="UP000886501">
    <property type="component" value="Unassembled WGS sequence"/>
</dbReference>
<sequence length="171" mass="19126">MKIRVNNEGHRVEEQRRVEFYLQTFVIGVKHPFSTRNNSSAINAPFASYYPFRFQTALDPVLGQDIQDPLRRLFLNAAGNNVEITAPTFEASEWILPTVERLIEDDEDLALIALVLLYGNVDADEEDEDTIIAALDAFVPLSTTQPLHASSLSRTLDVLDVHLESGEILSG</sequence>